<accession>A0A2U1M1V0</accession>
<dbReference type="OrthoDB" id="1909330at2759"/>
<gene>
    <name evidence="1" type="ORF">CTI12_AA429350</name>
</gene>
<sequence>MAQLSTSPFTALIQAFKAPDMHTSNYKLCKKNHVNGTLPTAQKVSKENMDLKSRSCVPLRPHLSWSKLSRIIFACCLHRNIIMDKERDGVSDELMLLSEPDPLVAETIGELVSIADKIKTCKLTTTKEEFERWANFLKSLKLWGMNVDFFRDRMHALRALVLELEGAVDIMKYVEAGKQHAFAENEVTKTASKHKELKLGKC</sequence>
<organism evidence="1 2">
    <name type="scientific">Artemisia annua</name>
    <name type="common">Sweet wormwood</name>
    <dbReference type="NCBI Taxonomy" id="35608"/>
    <lineage>
        <taxon>Eukaryota</taxon>
        <taxon>Viridiplantae</taxon>
        <taxon>Streptophyta</taxon>
        <taxon>Embryophyta</taxon>
        <taxon>Tracheophyta</taxon>
        <taxon>Spermatophyta</taxon>
        <taxon>Magnoliopsida</taxon>
        <taxon>eudicotyledons</taxon>
        <taxon>Gunneridae</taxon>
        <taxon>Pentapetalae</taxon>
        <taxon>asterids</taxon>
        <taxon>campanulids</taxon>
        <taxon>Asterales</taxon>
        <taxon>Asteraceae</taxon>
        <taxon>Asteroideae</taxon>
        <taxon>Anthemideae</taxon>
        <taxon>Artemisiinae</taxon>
        <taxon>Artemisia</taxon>
    </lineage>
</organism>
<dbReference type="STRING" id="35608.A0A2U1M1V0"/>
<dbReference type="AlphaFoldDB" id="A0A2U1M1V0"/>
<dbReference type="EMBL" id="PKPP01006824">
    <property type="protein sequence ID" value="PWA55211.1"/>
    <property type="molecule type" value="Genomic_DNA"/>
</dbReference>
<proteinExistence type="predicted"/>
<name>A0A2U1M1V0_ARTAN</name>
<comment type="caution">
    <text evidence="1">The sequence shown here is derived from an EMBL/GenBank/DDBJ whole genome shotgun (WGS) entry which is preliminary data.</text>
</comment>
<evidence type="ECO:0000313" key="2">
    <source>
        <dbReference type="Proteomes" id="UP000245207"/>
    </source>
</evidence>
<keyword evidence="2" id="KW-1185">Reference proteome</keyword>
<reference evidence="1 2" key="1">
    <citation type="journal article" date="2018" name="Mol. Plant">
        <title>The genome of Artemisia annua provides insight into the evolution of Asteraceae family and artemisinin biosynthesis.</title>
        <authorList>
            <person name="Shen Q."/>
            <person name="Zhang L."/>
            <person name="Liao Z."/>
            <person name="Wang S."/>
            <person name="Yan T."/>
            <person name="Shi P."/>
            <person name="Liu M."/>
            <person name="Fu X."/>
            <person name="Pan Q."/>
            <person name="Wang Y."/>
            <person name="Lv Z."/>
            <person name="Lu X."/>
            <person name="Zhang F."/>
            <person name="Jiang W."/>
            <person name="Ma Y."/>
            <person name="Chen M."/>
            <person name="Hao X."/>
            <person name="Li L."/>
            <person name="Tang Y."/>
            <person name="Lv G."/>
            <person name="Zhou Y."/>
            <person name="Sun X."/>
            <person name="Brodelius P.E."/>
            <person name="Rose J.K.C."/>
            <person name="Tang K."/>
        </authorList>
    </citation>
    <scope>NUCLEOTIDE SEQUENCE [LARGE SCALE GENOMIC DNA]</scope>
    <source>
        <strain evidence="2">cv. Huhao1</strain>
        <tissue evidence="1">Leaf</tissue>
    </source>
</reference>
<protein>
    <submittedName>
        <fullName evidence="1">Uncharacterized protein</fullName>
    </submittedName>
</protein>
<evidence type="ECO:0000313" key="1">
    <source>
        <dbReference type="EMBL" id="PWA55211.1"/>
    </source>
</evidence>
<dbReference type="Proteomes" id="UP000245207">
    <property type="component" value="Unassembled WGS sequence"/>
</dbReference>